<dbReference type="Proteomes" id="UP001176940">
    <property type="component" value="Unassembled WGS sequence"/>
</dbReference>
<evidence type="ECO:0000256" key="4">
    <source>
        <dbReference type="ARBA" id="ARBA00022690"/>
    </source>
</evidence>
<dbReference type="Gene3D" id="3.30.497.10">
    <property type="entry name" value="Antithrombin, subunit I, domain 2"/>
    <property type="match status" value="3"/>
</dbReference>
<dbReference type="PANTHER" id="PTHR11461:SF180">
    <property type="entry name" value="LEUKOCYTE ELASTASE INHIBITOR"/>
    <property type="match status" value="1"/>
</dbReference>
<name>A0ABN9L7Y5_9NEOB</name>
<dbReference type="SUPFAM" id="SSF56574">
    <property type="entry name" value="Serpins"/>
    <property type="match status" value="1"/>
</dbReference>
<proteinExistence type="inferred from homology"/>
<dbReference type="InterPro" id="IPR036186">
    <property type="entry name" value="Serpin_sf"/>
</dbReference>
<evidence type="ECO:0000256" key="2">
    <source>
        <dbReference type="ARBA" id="ARBA00006426"/>
    </source>
</evidence>
<protein>
    <recommendedName>
        <fullName evidence="6">Serpin domain-containing protein</fullName>
    </recommendedName>
</protein>
<dbReference type="InterPro" id="IPR023796">
    <property type="entry name" value="Serpin_dom"/>
</dbReference>
<evidence type="ECO:0000313" key="8">
    <source>
        <dbReference type="Proteomes" id="UP001176940"/>
    </source>
</evidence>
<dbReference type="InterPro" id="IPR023795">
    <property type="entry name" value="Serpin_CS"/>
</dbReference>
<dbReference type="SMART" id="SM00093">
    <property type="entry name" value="SERPIN"/>
    <property type="match status" value="1"/>
</dbReference>
<dbReference type="InterPro" id="IPR042185">
    <property type="entry name" value="Serpin_sf_2"/>
</dbReference>
<dbReference type="Pfam" id="PF00079">
    <property type="entry name" value="Serpin"/>
    <property type="match status" value="1"/>
</dbReference>
<accession>A0ABN9L7Y5</accession>
<dbReference type="Gene3D" id="2.30.39.10">
    <property type="entry name" value="Alpha-1-antitrypsin, domain 1"/>
    <property type="match status" value="1"/>
</dbReference>
<keyword evidence="5" id="KW-0722">Serine protease inhibitor</keyword>
<comment type="similarity">
    <text evidence="2">Belongs to the serpin family. Ov-serpin subfamily.</text>
</comment>
<evidence type="ECO:0000256" key="3">
    <source>
        <dbReference type="ARBA" id="ARBA00022490"/>
    </source>
</evidence>
<evidence type="ECO:0000259" key="6">
    <source>
        <dbReference type="SMART" id="SM00093"/>
    </source>
</evidence>
<evidence type="ECO:0000256" key="5">
    <source>
        <dbReference type="ARBA" id="ARBA00022900"/>
    </source>
</evidence>
<sequence length="299" mass="34083">MHGPHQEQALHFETVKEVHSNFQSLNAQINKKSSSHTLNLANRLFGEQTFNFLPLHNLLCFTGKIPEVLSEGTVDGTTILVLVNAIYFKGDWAEKFNPEQTKEVPFRLNKNEQKPVKMMYQMKHLPFNYISELSCRVLELPYVGNELSMILLLPDNIEDETTGLQKLEKEISLEKLQDWTQPEHMFPIDVHVHLPKFKLEESYKLKSTLSALGMVDIFDAGCANLSGISGSENIFLSEVIHKSFVEINEEGTEAAAATAGIAMMCMLREEEFNADHPFLFFIRHNESKNILFFGKYCSP</sequence>
<dbReference type="InterPro" id="IPR042178">
    <property type="entry name" value="Serpin_sf_1"/>
</dbReference>
<comment type="caution">
    <text evidence="7">The sequence shown here is derived from an EMBL/GenBank/DDBJ whole genome shotgun (WGS) entry which is preliminary data.</text>
</comment>
<feature type="domain" description="Serpin" evidence="6">
    <location>
        <begin position="5"/>
        <end position="299"/>
    </location>
</feature>
<dbReference type="PROSITE" id="PS00284">
    <property type="entry name" value="SERPIN"/>
    <property type="match status" value="1"/>
</dbReference>
<dbReference type="EMBL" id="CAUEEQ010011350">
    <property type="protein sequence ID" value="CAJ0935526.1"/>
    <property type="molecule type" value="Genomic_DNA"/>
</dbReference>
<keyword evidence="8" id="KW-1185">Reference proteome</keyword>
<reference evidence="7" key="1">
    <citation type="submission" date="2023-07" db="EMBL/GenBank/DDBJ databases">
        <authorList>
            <person name="Stuckert A."/>
        </authorList>
    </citation>
    <scope>NUCLEOTIDE SEQUENCE</scope>
</reference>
<keyword evidence="3" id="KW-0963">Cytoplasm</keyword>
<dbReference type="PANTHER" id="PTHR11461">
    <property type="entry name" value="SERINE PROTEASE INHIBITOR, SERPIN"/>
    <property type="match status" value="1"/>
</dbReference>
<keyword evidence="4" id="KW-0646">Protease inhibitor</keyword>
<dbReference type="InterPro" id="IPR000215">
    <property type="entry name" value="Serpin_fam"/>
</dbReference>
<gene>
    <name evidence="7" type="ORF">RIMI_LOCUS6351057</name>
</gene>
<evidence type="ECO:0000313" key="7">
    <source>
        <dbReference type="EMBL" id="CAJ0935526.1"/>
    </source>
</evidence>
<comment type="subcellular location">
    <subcellularLocation>
        <location evidence="1">Cytoplasm</location>
    </subcellularLocation>
</comment>
<evidence type="ECO:0000256" key="1">
    <source>
        <dbReference type="ARBA" id="ARBA00004496"/>
    </source>
</evidence>
<organism evidence="7 8">
    <name type="scientific">Ranitomeya imitator</name>
    <name type="common">mimic poison frog</name>
    <dbReference type="NCBI Taxonomy" id="111125"/>
    <lineage>
        <taxon>Eukaryota</taxon>
        <taxon>Metazoa</taxon>
        <taxon>Chordata</taxon>
        <taxon>Craniata</taxon>
        <taxon>Vertebrata</taxon>
        <taxon>Euteleostomi</taxon>
        <taxon>Amphibia</taxon>
        <taxon>Batrachia</taxon>
        <taxon>Anura</taxon>
        <taxon>Neobatrachia</taxon>
        <taxon>Hyloidea</taxon>
        <taxon>Dendrobatidae</taxon>
        <taxon>Dendrobatinae</taxon>
        <taxon>Ranitomeya</taxon>
    </lineage>
</organism>